<proteinExistence type="predicted"/>
<sequence length="62" mass="7361">MYFVKGKRTIRMIQHIFTFYFFTLAKTYKQLGKDCVVVDGVAIILVIRGLGSNLEYKREHFR</sequence>
<reference evidence="1" key="1">
    <citation type="submission" date="2015-12" db="EMBL/GenBank/DDBJ databases">
        <title>Gene expression during late stages of embryo sac development: a critical building block for successful pollen-pistil interactions.</title>
        <authorList>
            <person name="Liu Y."/>
            <person name="Joly V."/>
            <person name="Sabar M."/>
            <person name="Matton D.P."/>
        </authorList>
    </citation>
    <scope>NUCLEOTIDE SEQUENCE</scope>
</reference>
<organism evidence="1">
    <name type="scientific">Solanum chacoense</name>
    <name type="common">Chaco potato</name>
    <dbReference type="NCBI Taxonomy" id="4108"/>
    <lineage>
        <taxon>Eukaryota</taxon>
        <taxon>Viridiplantae</taxon>
        <taxon>Streptophyta</taxon>
        <taxon>Embryophyta</taxon>
        <taxon>Tracheophyta</taxon>
        <taxon>Spermatophyta</taxon>
        <taxon>Magnoliopsida</taxon>
        <taxon>eudicotyledons</taxon>
        <taxon>Gunneridae</taxon>
        <taxon>Pentapetalae</taxon>
        <taxon>asterids</taxon>
        <taxon>lamiids</taxon>
        <taxon>Solanales</taxon>
        <taxon>Solanaceae</taxon>
        <taxon>Solanoideae</taxon>
        <taxon>Solaneae</taxon>
        <taxon>Solanum</taxon>
    </lineage>
</organism>
<protein>
    <submittedName>
        <fullName evidence="1">Putative ovule protein</fullName>
    </submittedName>
</protein>
<accession>A0A0V0HHF3</accession>
<feature type="non-terminal residue" evidence="1">
    <location>
        <position position="62"/>
    </location>
</feature>
<name>A0A0V0HHF3_SOLCH</name>
<dbReference type="EMBL" id="GEDG01020671">
    <property type="protein sequence ID" value="JAP18934.1"/>
    <property type="molecule type" value="Transcribed_RNA"/>
</dbReference>
<evidence type="ECO:0000313" key="1">
    <source>
        <dbReference type="EMBL" id="JAP18934.1"/>
    </source>
</evidence>
<dbReference type="AlphaFoldDB" id="A0A0V0HHF3"/>